<dbReference type="PANTHER" id="PTHR15460">
    <property type="entry name" value="PEROXISOMAL MEMBRANE PROTEIN 4"/>
    <property type="match status" value="1"/>
</dbReference>
<dbReference type="GO" id="GO:0005778">
    <property type="term" value="C:peroxisomal membrane"/>
    <property type="evidence" value="ECO:0007669"/>
    <property type="project" value="TreeGrafter"/>
</dbReference>
<evidence type="ECO:0000259" key="2">
    <source>
        <dbReference type="Pfam" id="PF13649"/>
    </source>
</evidence>
<dbReference type="Proteomes" id="UP000615446">
    <property type="component" value="Unassembled WGS sequence"/>
</dbReference>
<feature type="domain" description="Methyltransferase" evidence="2">
    <location>
        <begin position="69"/>
        <end position="160"/>
    </location>
</feature>
<dbReference type="InterPro" id="IPR041698">
    <property type="entry name" value="Methyltransf_25"/>
</dbReference>
<comment type="caution">
    <text evidence="3">The sequence shown here is derived from an EMBL/GenBank/DDBJ whole genome shotgun (WGS) entry which is preliminary data.</text>
</comment>
<proteinExistence type="predicted"/>
<evidence type="ECO:0000313" key="4">
    <source>
        <dbReference type="Proteomes" id="UP000615446"/>
    </source>
</evidence>
<organism evidence="3 4">
    <name type="scientific">Rhizophagus clarus</name>
    <dbReference type="NCBI Taxonomy" id="94130"/>
    <lineage>
        <taxon>Eukaryota</taxon>
        <taxon>Fungi</taxon>
        <taxon>Fungi incertae sedis</taxon>
        <taxon>Mucoromycota</taxon>
        <taxon>Glomeromycotina</taxon>
        <taxon>Glomeromycetes</taxon>
        <taxon>Glomerales</taxon>
        <taxon>Glomeraceae</taxon>
        <taxon>Rhizophagus</taxon>
    </lineage>
</organism>
<evidence type="ECO:0000256" key="1">
    <source>
        <dbReference type="SAM" id="MobiDB-lite"/>
    </source>
</evidence>
<dbReference type="OrthoDB" id="2013972at2759"/>
<protein>
    <submittedName>
        <fullName evidence="3">Peroxisomal membrane protein 4</fullName>
    </submittedName>
</protein>
<dbReference type="AlphaFoldDB" id="A0A8H3KYB6"/>
<dbReference type="Gene3D" id="3.40.50.150">
    <property type="entry name" value="Vaccinia Virus protein VP39"/>
    <property type="match status" value="1"/>
</dbReference>
<dbReference type="SUPFAM" id="SSF53335">
    <property type="entry name" value="S-adenosyl-L-methionine-dependent methyltransferases"/>
    <property type="match status" value="1"/>
</dbReference>
<dbReference type="EMBL" id="BLAL01000019">
    <property type="protein sequence ID" value="GES76183.1"/>
    <property type="molecule type" value="Genomic_DNA"/>
</dbReference>
<dbReference type="Pfam" id="PF02466">
    <property type="entry name" value="Tim17"/>
    <property type="match status" value="1"/>
</dbReference>
<name>A0A8H3KYB6_9GLOM</name>
<sequence>MGTIQSKLNNRSINNKTLTNSNYRGLFLESNNLAAVDEVIHLGHCVLREGWNGNFSSPIKPRLTSGAKVLDVGCGSGAWICEMSSDYPSSRYIGIDLLPLFPTTKPFNVQFIHHDFLNGLPFPDSTFDFVHIRFMIFDLTETQWEQFMYSELMRVCKIGGWIEISDPELKLINEGPVTERINYSFRRKLQSRGINPDVTLLHAQHFSSTPNISSPVHHEHRELTISSKLSHDKLAQSFTTYMLESYRCILNSIGHELKLNINNSNVRRNSLMNSIKKNNNSEHIRRSSSISSSKQGGKDAEIDKLLKTIETEFENYGTRATIHRFYATKTDQSFGFRNGAVYGAKVRFPHALVMSFLFRSGSVENKLKFVFDATKTHSKNLAKFVTVYKTLMYLQRKIVGKEQNGHSFIAGLIGGYYVFGENNNINQQIVLYVFARIMVGLAKLPVSRKVMEEPKHTFPIFAAVVWGFVMWLFRHDRDVLQPSLQASMQYLYLDSDHWTSLKNFLWHNK</sequence>
<gene>
    <name evidence="3" type="ORF">RCL2_000359100</name>
</gene>
<dbReference type="PANTHER" id="PTHR15460:SF3">
    <property type="entry name" value="PEROXISOMAL MEMBRANE PROTEIN 4"/>
    <property type="match status" value="1"/>
</dbReference>
<dbReference type="CDD" id="cd02440">
    <property type="entry name" value="AdoMet_MTases"/>
    <property type="match status" value="1"/>
</dbReference>
<evidence type="ECO:0000313" key="3">
    <source>
        <dbReference type="EMBL" id="GES76183.1"/>
    </source>
</evidence>
<dbReference type="Pfam" id="PF13649">
    <property type="entry name" value="Methyltransf_25"/>
    <property type="match status" value="1"/>
</dbReference>
<accession>A0A8H3KYB6</accession>
<feature type="region of interest" description="Disordered" evidence="1">
    <location>
        <begin position="275"/>
        <end position="296"/>
    </location>
</feature>
<dbReference type="InterPro" id="IPR019531">
    <property type="entry name" value="Pmp4"/>
</dbReference>
<dbReference type="InterPro" id="IPR029063">
    <property type="entry name" value="SAM-dependent_MTases_sf"/>
</dbReference>
<reference evidence="3" key="1">
    <citation type="submission" date="2019-10" db="EMBL/GenBank/DDBJ databases">
        <title>Conservation and host-specific expression of non-tandemly repeated heterogenous ribosome RNA gene in arbuscular mycorrhizal fungi.</title>
        <authorList>
            <person name="Maeda T."/>
            <person name="Kobayashi Y."/>
            <person name="Nakagawa T."/>
            <person name="Ezawa T."/>
            <person name="Yamaguchi K."/>
            <person name="Bino T."/>
            <person name="Nishimoto Y."/>
            <person name="Shigenobu S."/>
            <person name="Kawaguchi M."/>
        </authorList>
    </citation>
    <scope>NUCLEOTIDE SEQUENCE</scope>
    <source>
        <strain evidence="3">HR1</strain>
    </source>
</reference>